<dbReference type="InterPro" id="IPR001623">
    <property type="entry name" value="DnaJ_domain"/>
</dbReference>
<sequence>MRKALVGFFICVAILALTRVIPRPASRAGMVFLVAADASGQVYTTYGNYSAAETCNAVLGATPSPGRGLHLECRDLGSKLIPPRAMLLVAYALAVLLGPTLEALSSAVTLAAIPLRGPLGAHPIFWRLAQGASAVLTEGPTGWVAKWVFARLGDPPTLLVVAVIGVAVIVAAGRRLGRTLELPRAGARQTRKARNFPSDVNYYEVLQVHPTADVAVIKSAYRTIMRELQAHPDLGGDEEQAKVLNEAHRVLSAPDLRAEYDAVRRPADKAIDNFAPAEFTMGIRGTMYAAATSAATQQAAVRNGSWGYAGLPFVYLIAHRAWLHLLANVVGSVIPVVNIGVYLWYVFNARRLVQSSRKFQNFDQYYAVQQAWDRAGKWMLFVGLLLVIVRIFHPFGFM</sequence>
<proteinExistence type="predicted"/>
<evidence type="ECO:0000313" key="3">
    <source>
        <dbReference type="EMBL" id="TMJ07178.1"/>
    </source>
</evidence>
<name>A0A537LGN8_9BACT</name>
<evidence type="ECO:0000256" key="1">
    <source>
        <dbReference type="SAM" id="Phobius"/>
    </source>
</evidence>
<dbReference type="SMART" id="SM00271">
    <property type="entry name" value="DnaJ"/>
    <property type="match status" value="1"/>
</dbReference>
<dbReference type="Pfam" id="PF00226">
    <property type="entry name" value="DnaJ"/>
    <property type="match status" value="1"/>
</dbReference>
<dbReference type="PANTHER" id="PTHR45295:SF1">
    <property type="entry name" value="CHAPERONE PROTEIN DNAJ C76, CHLOROPLASTIC"/>
    <property type="match status" value="1"/>
</dbReference>
<dbReference type="InterPro" id="IPR036869">
    <property type="entry name" value="J_dom_sf"/>
</dbReference>
<feature type="domain" description="J" evidence="2">
    <location>
        <begin position="201"/>
        <end position="264"/>
    </location>
</feature>
<gene>
    <name evidence="3" type="ORF">E6G98_13740</name>
</gene>
<dbReference type="PANTHER" id="PTHR45295">
    <property type="entry name" value="CHAPERONE PROTEIN DNAJ C76, CHLOROPLASTIC"/>
    <property type="match status" value="1"/>
</dbReference>
<evidence type="ECO:0000313" key="4">
    <source>
        <dbReference type="Proteomes" id="UP000315217"/>
    </source>
</evidence>
<organism evidence="3 4">
    <name type="scientific">Candidatus Segetimicrobium genomatis</name>
    <dbReference type="NCBI Taxonomy" id="2569760"/>
    <lineage>
        <taxon>Bacteria</taxon>
        <taxon>Bacillati</taxon>
        <taxon>Candidatus Sysuimicrobiota</taxon>
        <taxon>Candidatus Sysuimicrobiia</taxon>
        <taxon>Candidatus Sysuimicrobiales</taxon>
        <taxon>Candidatus Segetimicrobiaceae</taxon>
        <taxon>Candidatus Segetimicrobium</taxon>
    </lineage>
</organism>
<keyword evidence="1" id="KW-0812">Transmembrane</keyword>
<keyword evidence="1" id="KW-0472">Membrane</keyword>
<dbReference type="PROSITE" id="PS50076">
    <property type="entry name" value="DNAJ_2"/>
    <property type="match status" value="1"/>
</dbReference>
<dbReference type="Proteomes" id="UP000315217">
    <property type="component" value="Unassembled WGS sequence"/>
</dbReference>
<reference evidence="3 4" key="1">
    <citation type="journal article" date="2019" name="Nat. Microbiol.">
        <title>Mediterranean grassland soil C-N compound turnover is dependent on rainfall and depth, and is mediated by genomically divergent microorganisms.</title>
        <authorList>
            <person name="Diamond S."/>
            <person name="Andeer P.F."/>
            <person name="Li Z."/>
            <person name="Crits-Christoph A."/>
            <person name="Burstein D."/>
            <person name="Anantharaman K."/>
            <person name="Lane K.R."/>
            <person name="Thomas B.C."/>
            <person name="Pan C."/>
            <person name="Northen T.R."/>
            <person name="Banfield J.F."/>
        </authorList>
    </citation>
    <scope>NUCLEOTIDE SEQUENCE [LARGE SCALE GENOMIC DNA]</scope>
    <source>
        <strain evidence="3">NP_1</strain>
    </source>
</reference>
<dbReference type="EMBL" id="VBAI01000282">
    <property type="protein sequence ID" value="TMJ07178.1"/>
    <property type="molecule type" value="Genomic_DNA"/>
</dbReference>
<evidence type="ECO:0000259" key="2">
    <source>
        <dbReference type="PROSITE" id="PS50076"/>
    </source>
</evidence>
<dbReference type="AlphaFoldDB" id="A0A537LGN8"/>
<protein>
    <submittedName>
        <fullName evidence="3">J domain-containing protein</fullName>
    </submittedName>
</protein>
<keyword evidence="1" id="KW-1133">Transmembrane helix</keyword>
<dbReference type="CDD" id="cd06257">
    <property type="entry name" value="DnaJ"/>
    <property type="match status" value="1"/>
</dbReference>
<comment type="caution">
    <text evidence="3">The sequence shown here is derived from an EMBL/GenBank/DDBJ whole genome shotgun (WGS) entry which is preliminary data.</text>
</comment>
<accession>A0A537LGN8</accession>
<dbReference type="SUPFAM" id="SSF46565">
    <property type="entry name" value="Chaperone J-domain"/>
    <property type="match status" value="1"/>
</dbReference>
<dbReference type="Gene3D" id="1.10.287.110">
    <property type="entry name" value="DnaJ domain"/>
    <property type="match status" value="1"/>
</dbReference>
<feature type="transmembrane region" description="Helical" evidence="1">
    <location>
        <begin position="325"/>
        <end position="347"/>
    </location>
</feature>
<feature type="transmembrane region" description="Helical" evidence="1">
    <location>
        <begin position="378"/>
        <end position="397"/>
    </location>
</feature>